<organism evidence="3 4">
    <name type="scientific">Paenibacillus monticola</name>
    <dbReference type="NCBI Taxonomy" id="2666075"/>
    <lineage>
        <taxon>Bacteria</taxon>
        <taxon>Bacillati</taxon>
        <taxon>Bacillota</taxon>
        <taxon>Bacilli</taxon>
        <taxon>Bacillales</taxon>
        <taxon>Paenibacillaceae</taxon>
        <taxon>Paenibacillus</taxon>
    </lineage>
</organism>
<dbReference type="PANTHER" id="PTHR43157:SF31">
    <property type="entry name" value="PHOSPHATIDYLINOSITOL-GLYCAN BIOSYNTHESIS CLASS F PROTEIN"/>
    <property type="match status" value="1"/>
</dbReference>
<sequence length="280" mass="30442">MKGKIVIVTGGNSGMGLATTIEMARRGAQVIMACRSRKRGEEALANAKLKSGSDHIELMLCDLASLDSIRSFAEEFKASYSVLDVLINNAGVVAIKRQLTADGFELDLGVNHLGHFLLTNLLLDTLKAAEQGRVVVVASGAYKIGALHYEDPTLSRRFNPAKGYARSKLANILFTKELAIQLEGTGVTANCLHPGAVGTNIGVNRETGFGRSMLKLLSIFFLTPEQGADTAIYLATAPELREVTGLYYYRRKIKELSPRAENSAEAVRLWQWSLEQVGLN</sequence>
<evidence type="ECO:0000256" key="1">
    <source>
        <dbReference type="ARBA" id="ARBA00023002"/>
    </source>
</evidence>
<evidence type="ECO:0000313" key="3">
    <source>
        <dbReference type="EMBL" id="MRN51885.1"/>
    </source>
</evidence>
<dbReference type="CDD" id="cd05327">
    <property type="entry name" value="retinol-DH_like_SDR_c_like"/>
    <property type="match status" value="1"/>
</dbReference>
<dbReference type="Pfam" id="PF00106">
    <property type="entry name" value="adh_short"/>
    <property type="match status" value="1"/>
</dbReference>
<protein>
    <submittedName>
        <fullName evidence="3">SDR family NAD(P)-dependent oxidoreductase</fullName>
    </submittedName>
</protein>
<gene>
    <name evidence="3" type="ORF">GJB61_02585</name>
</gene>
<dbReference type="Proteomes" id="UP000463051">
    <property type="component" value="Unassembled WGS sequence"/>
</dbReference>
<dbReference type="AlphaFoldDB" id="A0A7X2H205"/>
<dbReference type="GO" id="GO:0016491">
    <property type="term" value="F:oxidoreductase activity"/>
    <property type="evidence" value="ECO:0007669"/>
    <property type="project" value="UniProtKB-KW"/>
</dbReference>
<dbReference type="Gene3D" id="3.40.50.720">
    <property type="entry name" value="NAD(P)-binding Rossmann-like Domain"/>
    <property type="match status" value="1"/>
</dbReference>
<keyword evidence="1" id="KW-0560">Oxidoreductase</keyword>
<dbReference type="RefSeq" id="WP_154116805.1">
    <property type="nucleotide sequence ID" value="NZ_WJXB01000001.1"/>
</dbReference>
<name>A0A7X2H205_9BACL</name>
<comment type="similarity">
    <text evidence="2">Belongs to the short-chain dehydrogenases/reductases (SDR) family.</text>
</comment>
<evidence type="ECO:0000313" key="4">
    <source>
        <dbReference type="Proteomes" id="UP000463051"/>
    </source>
</evidence>
<dbReference type="PANTHER" id="PTHR43157">
    <property type="entry name" value="PHOSPHATIDYLINOSITOL-GLYCAN BIOSYNTHESIS CLASS F PROTEIN-RELATED"/>
    <property type="match status" value="1"/>
</dbReference>
<dbReference type="EMBL" id="WJXB01000001">
    <property type="protein sequence ID" value="MRN51885.1"/>
    <property type="molecule type" value="Genomic_DNA"/>
</dbReference>
<comment type="caution">
    <text evidence="3">The sequence shown here is derived from an EMBL/GenBank/DDBJ whole genome shotgun (WGS) entry which is preliminary data.</text>
</comment>
<dbReference type="PRINTS" id="PR00081">
    <property type="entry name" value="GDHRDH"/>
</dbReference>
<evidence type="ECO:0000256" key="2">
    <source>
        <dbReference type="RuleBase" id="RU000363"/>
    </source>
</evidence>
<reference evidence="3 4" key="1">
    <citation type="submission" date="2019-11" db="EMBL/GenBank/DDBJ databases">
        <title>Paenibacillus monticola sp. nov., a novel PGPR strain isolated from mountain sample in China.</title>
        <authorList>
            <person name="Zhao Q."/>
            <person name="Li H.-P."/>
            <person name="Zhang J.-L."/>
        </authorList>
    </citation>
    <scope>NUCLEOTIDE SEQUENCE [LARGE SCALE GENOMIC DNA]</scope>
    <source>
        <strain evidence="3 4">LC-T2</strain>
    </source>
</reference>
<keyword evidence="4" id="KW-1185">Reference proteome</keyword>
<accession>A0A7X2H205</accession>
<dbReference type="InterPro" id="IPR036291">
    <property type="entry name" value="NAD(P)-bd_dom_sf"/>
</dbReference>
<dbReference type="InterPro" id="IPR002347">
    <property type="entry name" value="SDR_fam"/>
</dbReference>
<dbReference type="PRINTS" id="PR00080">
    <property type="entry name" value="SDRFAMILY"/>
</dbReference>
<proteinExistence type="inferred from homology"/>
<dbReference type="SUPFAM" id="SSF51735">
    <property type="entry name" value="NAD(P)-binding Rossmann-fold domains"/>
    <property type="match status" value="1"/>
</dbReference>